<evidence type="ECO:0000313" key="3">
    <source>
        <dbReference type="EMBL" id="MFD0804250.1"/>
    </source>
</evidence>
<keyword evidence="3" id="KW-0328">Glycosyltransferase</keyword>
<protein>
    <submittedName>
        <fullName evidence="3">Glycosyltransferase</fullName>
        <ecNumber evidence="3">2.4.-.-</ecNumber>
    </submittedName>
</protein>
<evidence type="ECO:0000313" key="4">
    <source>
        <dbReference type="Proteomes" id="UP001596956"/>
    </source>
</evidence>
<dbReference type="PANTHER" id="PTHR45947:SF3">
    <property type="entry name" value="SULFOQUINOVOSYL TRANSFERASE SQD2"/>
    <property type="match status" value="1"/>
</dbReference>
<feature type="domain" description="Glycosyl transferase family 1" evidence="2">
    <location>
        <begin position="3"/>
        <end position="149"/>
    </location>
</feature>
<name>A0ABW3BME5_9ACTN</name>
<dbReference type="InterPro" id="IPR050194">
    <property type="entry name" value="Glycosyltransferase_grp1"/>
</dbReference>
<dbReference type="Gene3D" id="3.40.50.2000">
    <property type="entry name" value="Glycogen Phosphorylase B"/>
    <property type="match status" value="1"/>
</dbReference>
<sequence length="186" mass="19858">LAPGGEVLVGYVGRLSKDKRVDLLAHTARLRGTRLVVVGDGPERARLRRRLPSAVFTGQRTGEELSRLYASLDVFVHTGADETFCQTVQEALASGVPVAAPAAGGPLDLVEPEANGVLYGPESVRELRVALGRLIRNPALRDRLAAAARPSVEARTWESVGDQLLGHYRSVIGPRAVSAPRIALRG</sequence>
<dbReference type="EC" id="2.4.-.-" evidence="3"/>
<dbReference type="SUPFAM" id="SSF53756">
    <property type="entry name" value="UDP-Glycosyltransferase/glycogen phosphorylase"/>
    <property type="match status" value="1"/>
</dbReference>
<keyword evidence="1 3" id="KW-0808">Transferase</keyword>
<comment type="caution">
    <text evidence="3">The sequence shown here is derived from an EMBL/GenBank/DDBJ whole genome shotgun (WGS) entry which is preliminary data.</text>
</comment>
<feature type="non-terminal residue" evidence="3">
    <location>
        <position position="1"/>
    </location>
</feature>
<dbReference type="PANTHER" id="PTHR45947">
    <property type="entry name" value="SULFOQUINOVOSYL TRANSFERASE SQD2"/>
    <property type="match status" value="1"/>
</dbReference>
<dbReference type="InterPro" id="IPR001296">
    <property type="entry name" value="Glyco_trans_1"/>
</dbReference>
<keyword evidence="4" id="KW-1185">Reference proteome</keyword>
<gene>
    <name evidence="3" type="ORF">ACFQZU_23440</name>
</gene>
<evidence type="ECO:0000259" key="2">
    <source>
        <dbReference type="Pfam" id="PF00534"/>
    </source>
</evidence>
<accession>A0ABW3BME5</accession>
<dbReference type="GO" id="GO:0016757">
    <property type="term" value="F:glycosyltransferase activity"/>
    <property type="evidence" value="ECO:0007669"/>
    <property type="project" value="UniProtKB-KW"/>
</dbReference>
<dbReference type="Proteomes" id="UP001596956">
    <property type="component" value="Unassembled WGS sequence"/>
</dbReference>
<reference evidence="4" key="1">
    <citation type="journal article" date="2019" name="Int. J. Syst. Evol. Microbiol.">
        <title>The Global Catalogue of Microorganisms (GCM) 10K type strain sequencing project: providing services to taxonomists for standard genome sequencing and annotation.</title>
        <authorList>
            <consortium name="The Broad Institute Genomics Platform"/>
            <consortium name="The Broad Institute Genome Sequencing Center for Infectious Disease"/>
            <person name="Wu L."/>
            <person name="Ma J."/>
        </authorList>
    </citation>
    <scope>NUCLEOTIDE SEQUENCE [LARGE SCALE GENOMIC DNA]</scope>
    <source>
        <strain evidence="4">CCUG 63369</strain>
    </source>
</reference>
<dbReference type="Pfam" id="PF00534">
    <property type="entry name" value="Glycos_transf_1"/>
    <property type="match status" value="1"/>
</dbReference>
<organism evidence="3 4">
    <name type="scientific">Streptomonospora algeriensis</name>
    <dbReference type="NCBI Taxonomy" id="995084"/>
    <lineage>
        <taxon>Bacteria</taxon>
        <taxon>Bacillati</taxon>
        <taxon>Actinomycetota</taxon>
        <taxon>Actinomycetes</taxon>
        <taxon>Streptosporangiales</taxon>
        <taxon>Nocardiopsidaceae</taxon>
        <taxon>Streptomonospora</taxon>
    </lineage>
</organism>
<evidence type="ECO:0000256" key="1">
    <source>
        <dbReference type="ARBA" id="ARBA00022679"/>
    </source>
</evidence>
<proteinExistence type="predicted"/>
<dbReference type="EMBL" id="JBHTHR010001491">
    <property type="protein sequence ID" value="MFD0804250.1"/>
    <property type="molecule type" value="Genomic_DNA"/>
</dbReference>